<feature type="compositionally biased region" description="Low complexity" evidence="1">
    <location>
        <begin position="443"/>
        <end position="456"/>
    </location>
</feature>
<name>A0A9P7KBG6_9AGAR</name>
<feature type="region of interest" description="Disordered" evidence="1">
    <location>
        <begin position="151"/>
        <end position="178"/>
    </location>
</feature>
<feature type="region of interest" description="Disordered" evidence="1">
    <location>
        <begin position="322"/>
        <end position="354"/>
    </location>
</feature>
<reference evidence="2" key="2">
    <citation type="submission" date="2021-10" db="EMBL/GenBank/DDBJ databases">
        <title>Phylogenomics reveals ancestral predisposition of the termite-cultivated fungus Termitomyces towards a domesticated lifestyle.</title>
        <authorList>
            <person name="Auxier B."/>
            <person name="Grum-Grzhimaylo A."/>
            <person name="Cardenas M.E."/>
            <person name="Lodge J.D."/>
            <person name="Laessoe T."/>
            <person name="Pedersen O."/>
            <person name="Smith M.E."/>
            <person name="Kuyper T.W."/>
            <person name="Franco-Molano E.A."/>
            <person name="Baroni T.J."/>
            <person name="Aanen D.K."/>
        </authorList>
    </citation>
    <scope>NUCLEOTIDE SEQUENCE</scope>
    <source>
        <strain evidence="2">AP01</strain>
        <tissue evidence="2">Mycelium</tissue>
    </source>
</reference>
<reference evidence="2" key="1">
    <citation type="submission" date="2020-07" db="EMBL/GenBank/DDBJ databases">
        <authorList>
            <person name="Nieuwenhuis M."/>
            <person name="Van De Peppel L.J.J."/>
        </authorList>
    </citation>
    <scope>NUCLEOTIDE SEQUENCE</scope>
    <source>
        <strain evidence="2">AP01</strain>
        <tissue evidence="2">Mycelium</tissue>
    </source>
</reference>
<evidence type="ECO:0000256" key="1">
    <source>
        <dbReference type="SAM" id="MobiDB-lite"/>
    </source>
</evidence>
<organism evidence="2 3">
    <name type="scientific">Asterophora parasitica</name>
    <dbReference type="NCBI Taxonomy" id="117018"/>
    <lineage>
        <taxon>Eukaryota</taxon>
        <taxon>Fungi</taxon>
        <taxon>Dikarya</taxon>
        <taxon>Basidiomycota</taxon>
        <taxon>Agaricomycotina</taxon>
        <taxon>Agaricomycetes</taxon>
        <taxon>Agaricomycetidae</taxon>
        <taxon>Agaricales</taxon>
        <taxon>Tricholomatineae</taxon>
        <taxon>Lyophyllaceae</taxon>
        <taxon>Asterophora</taxon>
    </lineage>
</organism>
<evidence type="ECO:0000313" key="3">
    <source>
        <dbReference type="Proteomes" id="UP000775547"/>
    </source>
</evidence>
<keyword evidence="3" id="KW-1185">Reference proteome</keyword>
<dbReference type="EMBL" id="JABCKV010000067">
    <property type="protein sequence ID" value="KAG5644518.1"/>
    <property type="molecule type" value="Genomic_DNA"/>
</dbReference>
<proteinExistence type="predicted"/>
<dbReference type="Proteomes" id="UP000775547">
    <property type="component" value="Unassembled WGS sequence"/>
</dbReference>
<feature type="region of interest" description="Disordered" evidence="1">
    <location>
        <begin position="368"/>
        <end position="514"/>
    </location>
</feature>
<evidence type="ECO:0000313" key="2">
    <source>
        <dbReference type="EMBL" id="KAG5644518.1"/>
    </source>
</evidence>
<feature type="compositionally biased region" description="Polar residues" evidence="1">
    <location>
        <begin position="466"/>
        <end position="478"/>
    </location>
</feature>
<feature type="region of interest" description="Disordered" evidence="1">
    <location>
        <begin position="593"/>
        <end position="612"/>
    </location>
</feature>
<feature type="compositionally biased region" description="Pro residues" evidence="1">
    <location>
        <begin position="495"/>
        <end position="506"/>
    </location>
</feature>
<accession>A0A9P7KBG6</accession>
<protein>
    <submittedName>
        <fullName evidence="2">Uncharacterized protein</fullName>
    </submittedName>
</protein>
<feature type="compositionally biased region" description="Basic and acidic residues" evidence="1">
    <location>
        <begin position="394"/>
        <end position="404"/>
    </location>
</feature>
<sequence length="612" mass="66956">MDLRPRKLETVKEEGGHIVAGDWWHTSYDSLPWTFAQEDADGSAKRHSFRGSLFVPGASEIFPRPRRTTFDGYEHDLTLNADLCGVKCVADAISTYELDVGFSLVEVMDSLPCELGDNVDISIEVEEESIACGREKWNAYVEELTSQADDGFATVNDTSRVSSPSSSQGGLHRSTSTLSSVDLTDSDLSLTSASLPSTPRGRSAEAIVEVNDTSPVKEGKGHFVSPSRPLNASASSFIPTSIIPLKAKAQSFTFATPTPIPKPPQTAFVNFTFPSLEVPPLPTMKIEKDEQGFYSEAEVAAPVPQSQRAACAFLPPFLQDSARRKTPASKTRAMVDRLRSAHNHSHSPIPNAPLYDLNLFDERISVSEDDRARDSGLSTPSSQEEDDDGWINFDADKATQESKARRTRNLFLALTRRRSDSTPPNQETEATTDDHVDIEIPMTASPTSSPSPLPTTEDGWIEGPSLSPSTDSTPQQRQVESRSRSHRKRRSSHAPPAPPTTAPPHFMPSKTPLRAPVGLSHVPFRPSASQFPPNPASYFYATYPSMMSPVAYTSYMQQLQLMQLQMQGRRSTAPHTAEWFRHPGSGGNPLMTASTAPSPMQSTALGRHGSMW</sequence>
<dbReference type="OrthoDB" id="2943086at2759"/>
<dbReference type="AlphaFoldDB" id="A0A9P7KBG6"/>
<feature type="compositionally biased region" description="Polar residues" evidence="1">
    <location>
        <begin position="593"/>
        <end position="604"/>
    </location>
</feature>
<comment type="caution">
    <text evidence="2">The sequence shown here is derived from an EMBL/GenBank/DDBJ whole genome shotgun (WGS) entry which is preliminary data.</text>
</comment>
<gene>
    <name evidence="2" type="ORF">DXG03_008260</name>
</gene>